<evidence type="ECO:0000256" key="2">
    <source>
        <dbReference type="ARBA" id="ARBA00011059"/>
    </source>
</evidence>
<proteinExistence type="inferred from homology"/>
<evidence type="ECO:0008006" key="16">
    <source>
        <dbReference type="Google" id="ProtNLM"/>
    </source>
</evidence>
<sequence>MPPTITKKISQQKVPARKAQVRNIEGTETSDFDEWRKAKQLMKPKDQLELPEAELKEILARVLVTTNPQKPDSLVEFSYKEGKFIDVPLPSNLVVAYRIKGAQIHIDTEDAIHQLIEMGYDPDEYRAQAREGIEEEVIEEAVPEEVEEVKEEEVPAEESVKTEVEEEEEEAPPPPKEAEEEEHGEGEDEDVDVDAKSVAEAPKGRKKKLTNQFNFCERASLTYNLPVRSQEIQTIPPPRANFSALVLQWVIYDAYQKDFEAQELEKELEKERREKEKAVVVSRPKVVRKKPGKTQISEAVKMRIAEGWKVLERMINQNTFYDIAKDYRYWEDPADEFREEEGTLLPLWKFTYDKVRKNTVTDIEWNPYYYDLFAVTFGYLDFVKPIKDGAICVYTLKNPSYPDYICMTHCAAMCITTHETFPYMMAVGLIDGNVMVYNIQQTCKEPAYRSNNVTNKHKGIVWQVRWAPDLPDGELNFFSIASDGRINNWVLMQNELAATTVFMLYLPMDPVTGPDGTYMKMRGSACCVAFHPKDPLIYLVGTETGSIYECSTAYSSMYLFVYEAHHMPVYRIDFNKYNSDIFASCSADWRIKIWEHRRNEPLFVFDVGSSVGGVKWAPYSSTVFAAVTTIGKVFVFDINVNKYKSICEQAVVSKKRNKLTRLAFNHNLPILIVGDDKGCVTTLKLSPNLRIMCKPPKKQQHLDQFTLQCMKLEKLLALVREPVTLTPPPDTAGTED</sequence>
<keyword evidence="5" id="KW-0493">Microtubule</keyword>
<feature type="coiled-coil region" evidence="12">
    <location>
        <begin position="252"/>
        <end position="281"/>
    </location>
</feature>
<dbReference type="FunFam" id="2.130.10.10:FF:000251">
    <property type="entry name" value="Dynein axonemal intermediate chain 1"/>
    <property type="match status" value="1"/>
</dbReference>
<evidence type="ECO:0000256" key="6">
    <source>
        <dbReference type="ARBA" id="ARBA00022737"/>
    </source>
</evidence>
<keyword evidence="10" id="KW-0966">Cell projection</keyword>
<accession>A0ABD2P6Q7</accession>
<feature type="compositionally biased region" description="Acidic residues" evidence="13">
    <location>
        <begin position="178"/>
        <end position="192"/>
    </location>
</feature>
<dbReference type="Pfam" id="PF00400">
    <property type="entry name" value="WD40"/>
    <property type="match status" value="1"/>
</dbReference>
<dbReference type="GO" id="GO:0030286">
    <property type="term" value="C:dynein complex"/>
    <property type="evidence" value="ECO:0007669"/>
    <property type="project" value="UniProtKB-KW"/>
</dbReference>
<reference evidence="14 15" key="1">
    <citation type="journal article" date="2021" name="BMC Biol.">
        <title>Horizontally acquired antibacterial genes associated with adaptive radiation of ladybird beetles.</title>
        <authorList>
            <person name="Li H.S."/>
            <person name="Tang X.F."/>
            <person name="Huang Y.H."/>
            <person name="Xu Z.Y."/>
            <person name="Chen M.L."/>
            <person name="Du X.Y."/>
            <person name="Qiu B.Y."/>
            <person name="Chen P.T."/>
            <person name="Zhang W."/>
            <person name="Slipinski A."/>
            <person name="Escalona H.E."/>
            <person name="Waterhouse R.M."/>
            <person name="Zwick A."/>
            <person name="Pang H."/>
        </authorList>
    </citation>
    <scope>NUCLEOTIDE SEQUENCE [LARGE SCALE GENOMIC DNA]</scope>
    <source>
        <strain evidence="14">SYSU2018</strain>
    </source>
</reference>
<organism evidence="14 15">
    <name type="scientific">Cryptolaemus montrouzieri</name>
    <dbReference type="NCBI Taxonomy" id="559131"/>
    <lineage>
        <taxon>Eukaryota</taxon>
        <taxon>Metazoa</taxon>
        <taxon>Ecdysozoa</taxon>
        <taxon>Arthropoda</taxon>
        <taxon>Hexapoda</taxon>
        <taxon>Insecta</taxon>
        <taxon>Pterygota</taxon>
        <taxon>Neoptera</taxon>
        <taxon>Endopterygota</taxon>
        <taxon>Coleoptera</taxon>
        <taxon>Polyphaga</taxon>
        <taxon>Cucujiformia</taxon>
        <taxon>Coccinelloidea</taxon>
        <taxon>Coccinellidae</taxon>
        <taxon>Scymninae</taxon>
        <taxon>Scymnini</taxon>
        <taxon>Cryptolaemus</taxon>
    </lineage>
</organism>
<dbReference type="Gene3D" id="2.130.10.10">
    <property type="entry name" value="YVTN repeat-like/Quinoprotein amine dehydrogenase"/>
    <property type="match status" value="2"/>
</dbReference>
<dbReference type="GO" id="GO:0005930">
    <property type="term" value="C:axoneme"/>
    <property type="evidence" value="ECO:0007669"/>
    <property type="project" value="UniProtKB-SubCell"/>
</dbReference>
<keyword evidence="6" id="KW-0677">Repeat</keyword>
<feature type="region of interest" description="Disordered" evidence="13">
    <location>
        <begin position="137"/>
        <end position="192"/>
    </location>
</feature>
<feature type="region of interest" description="Disordered" evidence="13">
    <location>
        <begin position="1"/>
        <end position="27"/>
    </location>
</feature>
<feature type="repeat" description="WD" evidence="11">
    <location>
        <begin position="562"/>
        <end position="604"/>
    </location>
</feature>
<dbReference type="GO" id="GO:0005874">
    <property type="term" value="C:microtubule"/>
    <property type="evidence" value="ECO:0007669"/>
    <property type="project" value="UniProtKB-KW"/>
</dbReference>
<comment type="similarity">
    <text evidence="2">Belongs to the dynein intermediate chain family.</text>
</comment>
<comment type="caution">
    <text evidence="14">The sequence shown here is derived from an EMBL/GenBank/DDBJ whole genome shotgun (WGS) entry which is preliminary data.</text>
</comment>
<dbReference type="InterPro" id="IPR050687">
    <property type="entry name" value="Dynein_IC"/>
</dbReference>
<evidence type="ECO:0000256" key="5">
    <source>
        <dbReference type="ARBA" id="ARBA00022701"/>
    </source>
</evidence>
<evidence type="ECO:0000256" key="12">
    <source>
        <dbReference type="SAM" id="Coils"/>
    </source>
</evidence>
<evidence type="ECO:0000313" key="15">
    <source>
        <dbReference type="Proteomes" id="UP001516400"/>
    </source>
</evidence>
<dbReference type="PANTHER" id="PTHR12442:SF11">
    <property type="entry name" value="DYNEIN AXONEMAL INTERMEDIATE CHAIN 1"/>
    <property type="match status" value="1"/>
</dbReference>
<keyword evidence="3" id="KW-0963">Cytoplasm</keyword>
<evidence type="ECO:0000256" key="13">
    <source>
        <dbReference type="SAM" id="MobiDB-lite"/>
    </source>
</evidence>
<comment type="subcellular location">
    <subcellularLocation>
        <location evidence="1">Cytoplasm</location>
        <location evidence="1">Cytoskeleton</location>
        <location evidence="1">Cilium axoneme</location>
    </subcellularLocation>
</comment>
<keyword evidence="9" id="KW-0206">Cytoskeleton</keyword>
<keyword evidence="15" id="KW-1185">Reference proteome</keyword>
<dbReference type="Proteomes" id="UP001516400">
    <property type="component" value="Unassembled WGS sequence"/>
</dbReference>
<feature type="compositionally biased region" description="Acidic residues" evidence="13">
    <location>
        <begin position="137"/>
        <end position="156"/>
    </location>
</feature>
<keyword evidence="7" id="KW-0243">Dynein</keyword>
<dbReference type="PANTHER" id="PTHR12442">
    <property type="entry name" value="DYNEIN INTERMEDIATE CHAIN"/>
    <property type="match status" value="1"/>
</dbReference>
<evidence type="ECO:0000256" key="4">
    <source>
        <dbReference type="ARBA" id="ARBA00022574"/>
    </source>
</evidence>
<evidence type="ECO:0000256" key="11">
    <source>
        <dbReference type="PROSITE-ProRule" id="PRU00221"/>
    </source>
</evidence>
<evidence type="ECO:0000256" key="7">
    <source>
        <dbReference type="ARBA" id="ARBA00023017"/>
    </source>
</evidence>
<keyword evidence="12" id="KW-0175">Coiled coil</keyword>
<evidence type="ECO:0000256" key="8">
    <source>
        <dbReference type="ARBA" id="ARBA00023175"/>
    </source>
</evidence>
<evidence type="ECO:0000256" key="1">
    <source>
        <dbReference type="ARBA" id="ARBA00004430"/>
    </source>
</evidence>
<dbReference type="SUPFAM" id="SSF50978">
    <property type="entry name" value="WD40 repeat-like"/>
    <property type="match status" value="1"/>
</dbReference>
<dbReference type="EMBL" id="JABFTP020000185">
    <property type="protein sequence ID" value="KAL3286367.1"/>
    <property type="molecule type" value="Genomic_DNA"/>
</dbReference>
<gene>
    <name evidence="14" type="ORF">HHI36_000874</name>
</gene>
<dbReference type="SMART" id="SM00320">
    <property type="entry name" value="WD40"/>
    <property type="match status" value="4"/>
</dbReference>
<dbReference type="AlphaFoldDB" id="A0ABD2P6Q7"/>
<protein>
    <recommendedName>
        <fullName evidence="16">Dynein intermediate chain 2, ciliary</fullName>
    </recommendedName>
</protein>
<evidence type="ECO:0000256" key="3">
    <source>
        <dbReference type="ARBA" id="ARBA00022490"/>
    </source>
</evidence>
<name>A0ABD2P6Q7_9CUCU</name>
<dbReference type="PROSITE" id="PS50082">
    <property type="entry name" value="WD_REPEATS_2"/>
    <property type="match status" value="1"/>
</dbReference>
<keyword evidence="8" id="KW-0505">Motor protein</keyword>
<dbReference type="InterPro" id="IPR036322">
    <property type="entry name" value="WD40_repeat_dom_sf"/>
</dbReference>
<dbReference type="InterPro" id="IPR015943">
    <property type="entry name" value="WD40/YVTN_repeat-like_dom_sf"/>
</dbReference>
<evidence type="ECO:0000256" key="10">
    <source>
        <dbReference type="ARBA" id="ARBA00023273"/>
    </source>
</evidence>
<keyword evidence="4 11" id="KW-0853">WD repeat</keyword>
<dbReference type="InterPro" id="IPR001680">
    <property type="entry name" value="WD40_rpt"/>
</dbReference>
<evidence type="ECO:0000256" key="9">
    <source>
        <dbReference type="ARBA" id="ARBA00023212"/>
    </source>
</evidence>
<evidence type="ECO:0000313" key="14">
    <source>
        <dbReference type="EMBL" id="KAL3286367.1"/>
    </source>
</evidence>